<feature type="signal peptide" evidence="1">
    <location>
        <begin position="1"/>
        <end position="19"/>
    </location>
</feature>
<reference evidence="2 3" key="1">
    <citation type="submission" date="2018-09" db="EMBL/GenBank/DDBJ databases">
        <title>YIM 75507 draft genome.</title>
        <authorList>
            <person name="Tang S."/>
            <person name="Feng Y."/>
        </authorList>
    </citation>
    <scope>NUCLEOTIDE SEQUENCE [LARGE SCALE GENOMIC DNA]</scope>
    <source>
        <strain evidence="2 3">YIM 75507</strain>
    </source>
</reference>
<accession>A0A3A4BRY9</accession>
<proteinExistence type="predicted"/>
<protein>
    <submittedName>
        <fullName evidence="2">Uncharacterized protein</fullName>
    </submittedName>
</protein>
<sequence>MRLTAALAGGLLAATAAFAAAPAASADALAVPGVTAKECRDGGGEPRLWGWVLKCTGGIHHGQPIT</sequence>
<evidence type="ECO:0000313" key="2">
    <source>
        <dbReference type="EMBL" id="RJL34096.1"/>
    </source>
</evidence>
<evidence type="ECO:0000256" key="1">
    <source>
        <dbReference type="SAM" id="SignalP"/>
    </source>
</evidence>
<dbReference type="EMBL" id="QZEY01000002">
    <property type="protein sequence ID" value="RJL34096.1"/>
    <property type="molecule type" value="Genomic_DNA"/>
</dbReference>
<dbReference type="Proteomes" id="UP000265768">
    <property type="component" value="Unassembled WGS sequence"/>
</dbReference>
<feature type="chain" id="PRO_5038633606" evidence="1">
    <location>
        <begin position="20"/>
        <end position="66"/>
    </location>
</feature>
<dbReference type="RefSeq" id="WP_119925396.1">
    <property type="nucleotide sequence ID" value="NZ_QZEY01000002.1"/>
</dbReference>
<keyword evidence="3" id="KW-1185">Reference proteome</keyword>
<name>A0A3A4BRY9_9ACTN</name>
<keyword evidence="1" id="KW-0732">Signal</keyword>
<gene>
    <name evidence="2" type="ORF">D5H75_06295</name>
</gene>
<evidence type="ECO:0000313" key="3">
    <source>
        <dbReference type="Proteomes" id="UP000265768"/>
    </source>
</evidence>
<comment type="caution">
    <text evidence="2">The sequence shown here is derived from an EMBL/GenBank/DDBJ whole genome shotgun (WGS) entry which is preliminary data.</text>
</comment>
<dbReference type="AlphaFoldDB" id="A0A3A4BRY9"/>
<organism evidence="2 3">
    <name type="scientific">Bailinhaonella thermotolerans</name>
    <dbReference type="NCBI Taxonomy" id="1070861"/>
    <lineage>
        <taxon>Bacteria</taxon>
        <taxon>Bacillati</taxon>
        <taxon>Actinomycetota</taxon>
        <taxon>Actinomycetes</taxon>
        <taxon>Streptosporangiales</taxon>
        <taxon>Streptosporangiaceae</taxon>
        <taxon>Bailinhaonella</taxon>
    </lineage>
</organism>